<dbReference type="AlphaFoldDB" id="A0AAN6JY35"/>
<feature type="compositionally biased region" description="Acidic residues" evidence="1">
    <location>
        <begin position="306"/>
        <end position="322"/>
    </location>
</feature>
<dbReference type="Gene3D" id="3.40.630.30">
    <property type="match status" value="1"/>
</dbReference>
<accession>A0AAN6JY35</accession>
<organism evidence="2 3">
    <name type="scientific">Friedmanniomyces endolithicus</name>
    <dbReference type="NCBI Taxonomy" id="329885"/>
    <lineage>
        <taxon>Eukaryota</taxon>
        <taxon>Fungi</taxon>
        <taxon>Dikarya</taxon>
        <taxon>Ascomycota</taxon>
        <taxon>Pezizomycotina</taxon>
        <taxon>Dothideomycetes</taxon>
        <taxon>Dothideomycetidae</taxon>
        <taxon>Mycosphaerellales</taxon>
        <taxon>Teratosphaeriaceae</taxon>
        <taxon>Friedmanniomyces</taxon>
    </lineage>
</organism>
<evidence type="ECO:0000256" key="1">
    <source>
        <dbReference type="SAM" id="MobiDB-lite"/>
    </source>
</evidence>
<dbReference type="InterPro" id="IPR016181">
    <property type="entry name" value="Acyl_CoA_acyltransferase"/>
</dbReference>
<dbReference type="Proteomes" id="UP001175353">
    <property type="component" value="Unassembled WGS sequence"/>
</dbReference>
<feature type="region of interest" description="Disordered" evidence="1">
    <location>
        <begin position="306"/>
        <end position="334"/>
    </location>
</feature>
<feature type="region of interest" description="Disordered" evidence="1">
    <location>
        <begin position="24"/>
        <end position="54"/>
    </location>
</feature>
<reference evidence="2" key="1">
    <citation type="submission" date="2023-06" db="EMBL/GenBank/DDBJ databases">
        <title>Black Yeasts Isolated from many extreme environments.</title>
        <authorList>
            <person name="Coleine C."/>
            <person name="Stajich J.E."/>
            <person name="Selbmann L."/>
        </authorList>
    </citation>
    <scope>NUCLEOTIDE SEQUENCE</scope>
    <source>
        <strain evidence="2">CCFEE 5200</strain>
    </source>
</reference>
<comment type="caution">
    <text evidence="2">The sequence shown here is derived from an EMBL/GenBank/DDBJ whole genome shotgun (WGS) entry which is preliminary data.</text>
</comment>
<dbReference type="CDD" id="cd04301">
    <property type="entry name" value="NAT_SF"/>
    <property type="match status" value="1"/>
</dbReference>
<sequence length="334" mass="36870">MYEDLYHLHLLRRRQLGRTISIQATQRTESMAPGDASSPLPPTSGDGRDKDAQSAVLHNAGADQPMPSPESEDEDLSMADAKMILEHEEEEIVTGSAKVNNDQISGTLGVEFGDIQSDGDEWHESIEASITFRLDGGAKMQRVGGFDLHIIDKEFGDPAYPKPWVAELLQSQAFHGDLAFVCSALRTLYDSDGAVIADFAEVADELETETVVYVSMIRLEPEWRGMGLGSAAMSVLHQMLPSHCSGDITMLLQPDMLTEPGNTEEMRMGIQESLMRFYTACGYTLWHQEDEELPCYLLMGRKIEAEGEDGDEDEAAEEDDSSVDSRIVGEMKIS</sequence>
<name>A0AAN6JY35_9PEZI</name>
<dbReference type="EMBL" id="JAUJLE010000549">
    <property type="protein sequence ID" value="KAK0953509.1"/>
    <property type="molecule type" value="Genomic_DNA"/>
</dbReference>
<gene>
    <name evidence="2" type="ORF">LTR91_023816</name>
</gene>
<evidence type="ECO:0000313" key="2">
    <source>
        <dbReference type="EMBL" id="KAK0953509.1"/>
    </source>
</evidence>
<dbReference type="SUPFAM" id="SSF55729">
    <property type="entry name" value="Acyl-CoA N-acyltransferases (Nat)"/>
    <property type="match status" value="1"/>
</dbReference>
<evidence type="ECO:0000313" key="3">
    <source>
        <dbReference type="Proteomes" id="UP001175353"/>
    </source>
</evidence>
<proteinExistence type="predicted"/>
<keyword evidence="3" id="KW-1185">Reference proteome</keyword>
<evidence type="ECO:0008006" key="4">
    <source>
        <dbReference type="Google" id="ProtNLM"/>
    </source>
</evidence>
<protein>
    <recommendedName>
        <fullName evidence="4">N-acetyltransferase domain-containing protein</fullName>
    </recommendedName>
</protein>